<dbReference type="PIRSF" id="PIRSF000429">
    <property type="entry name" value="Ac-CoA_Ac_transf"/>
    <property type="match status" value="1"/>
</dbReference>
<dbReference type="EMBL" id="BMNL01000004">
    <property type="protein sequence ID" value="GGP22529.1"/>
    <property type="molecule type" value="Genomic_DNA"/>
</dbReference>
<keyword evidence="5" id="KW-1185">Reference proteome</keyword>
<protein>
    <submittedName>
        <fullName evidence="4">Acetyl-CoA acetyltransferase</fullName>
    </submittedName>
</protein>
<dbReference type="Gene3D" id="3.40.47.10">
    <property type="match status" value="1"/>
</dbReference>
<dbReference type="NCBIfam" id="NF004720">
    <property type="entry name" value="PRK06064.1"/>
    <property type="match status" value="1"/>
</dbReference>
<organism evidence="4 5">
    <name type="scientific">Thermocladium modestius</name>
    <dbReference type="NCBI Taxonomy" id="62609"/>
    <lineage>
        <taxon>Archaea</taxon>
        <taxon>Thermoproteota</taxon>
        <taxon>Thermoprotei</taxon>
        <taxon>Thermoproteales</taxon>
        <taxon>Thermoproteaceae</taxon>
        <taxon>Thermocladium</taxon>
    </lineage>
</organism>
<feature type="domain" description="Thiolase N-terminal" evidence="2">
    <location>
        <begin position="4"/>
        <end position="220"/>
    </location>
</feature>
<comment type="caution">
    <text evidence="4">The sequence shown here is derived from an EMBL/GenBank/DDBJ whole genome shotgun (WGS) entry which is preliminary data.</text>
</comment>
<reference evidence="4" key="2">
    <citation type="submission" date="2020-09" db="EMBL/GenBank/DDBJ databases">
        <authorList>
            <person name="Sun Q."/>
            <person name="Ohkuma M."/>
        </authorList>
    </citation>
    <scope>NUCLEOTIDE SEQUENCE</scope>
    <source>
        <strain evidence="4">JCM 10088</strain>
    </source>
</reference>
<dbReference type="Proteomes" id="UP000610960">
    <property type="component" value="Unassembled WGS sequence"/>
</dbReference>
<dbReference type="Pfam" id="PF00108">
    <property type="entry name" value="Thiolase_N"/>
    <property type="match status" value="1"/>
</dbReference>
<name>A0A830GXS5_9CREN</name>
<dbReference type="InterPro" id="IPR055140">
    <property type="entry name" value="Thiolase_C_2"/>
</dbReference>
<reference evidence="4" key="1">
    <citation type="journal article" date="2014" name="Int. J. Syst. Evol. Microbiol.">
        <title>Complete genome sequence of Corynebacterium casei LMG S-19264T (=DSM 44701T), isolated from a smear-ripened cheese.</title>
        <authorList>
            <consortium name="US DOE Joint Genome Institute (JGI-PGF)"/>
            <person name="Walter F."/>
            <person name="Albersmeier A."/>
            <person name="Kalinowski J."/>
            <person name="Ruckert C."/>
        </authorList>
    </citation>
    <scope>NUCLEOTIDE SEQUENCE</scope>
    <source>
        <strain evidence="4">JCM 10088</strain>
    </source>
</reference>
<feature type="domain" description="Thiolase C-terminal" evidence="3">
    <location>
        <begin position="240"/>
        <end position="390"/>
    </location>
</feature>
<dbReference type="OrthoDB" id="167534at2157"/>
<dbReference type="CDD" id="cd00829">
    <property type="entry name" value="SCP-x_thiolase"/>
    <property type="match status" value="1"/>
</dbReference>
<dbReference type="InterPro" id="IPR002155">
    <property type="entry name" value="Thiolase"/>
</dbReference>
<dbReference type="AlphaFoldDB" id="A0A830GXS5"/>
<proteinExistence type="predicted"/>
<accession>A0A830GXS5</accession>
<dbReference type="PANTHER" id="PTHR42870:SF6">
    <property type="entry name" value="ACETYL-COA C-ACYLTRANSFERASE"/>
    <property type="match status" value="1"/>
</dbReference>
<evidence type="ECO:0000313" key="4">
    <source>
        <dbReference type="EMBL" id="GGP22529.1"/>
    </source>
</evidence>
<dbReference type="InterPro" id="IPR020616">
    <property type="entry name" value="Thiolase_N"/>
</dbReference>
<dbReference type="PANTHER" id="PTHR42870">
    <property type="entry name" value="ACETYL-COA C-ACETYLTRANSFERASE"/>
    <property type="match status" value="1"/>
</dbReference>
<dbReference type="GO" id="GO:0008299">
    <property type="term" value="P:isoprenoid biosynthetic process"/>
    <property type="evidence" value="ECO:0007669"/>
    <property type="project" value="UniProtKB-KW"/>
</dbReference>
<evidence type="ECO:0000259" key="2">
    <source>
        <dbReference type="Pfam" id="PF00108"/>
    </source>
</evidence>
<dbReference type="NCBIfam" id="NF009228">
    <property type="entry name" value="PRK12578.1"/>
    <property type="match status" value="1"/>
</dbReference>
<keyword evidence="1" id="KW-0414">Isoprene biosynthesis</keyword>
<evidence type="ECO:0000313" key="5">
    <source>
        <dbReference type="Proteomes" id="UP000610960"/>
    </source>
</evidence>
<gene>
    <name evidence="4" type="ORF">GCM10007981_18960</name>
</gene>
<sequence>MRDVAIVGVGQSRFGRRNDVNLQELAWEAVREALSDAKLSQKDIQYSVVSNMGLWSAEELPAVVVNEYCGLTPVGSHRVEAACASGSAGVVSAYNMVASGAVDIAMVIGVEKMNESPTDAVVELIGRAGYYLWEFENFGLTFPGYYALHMSAYMSQYGATEEDFCRAAIKAHHYGSLNPKAQFRSEITMEQCLSSKYVAWPIKLYDSSPITDGAAALILAGGEIAGKITDTPVWIRSIGYATGTANLSKRLDFTGLDAARRAADAALRRVGLERRNVGGHFDVAEVHDCFTIAEVMAYEDLGIAERGTGVQLLREGQTYKGGLIPVNLDGGLKAKGHPIGATGVSMIAGLTDQLLQRVQPRERQADIRRGWALAHNVGGTGHYAYVTLLSLSREGGPQ</sequence>
<dbReference type="SUPFAM" id="SSF53901">
    <property type="entry name" value="Thiolase-like"/>
    <property type="match status" value="2"/>
</dbReference>
<evidence type="ECO:0000259" key="3">
    <source>
        <dbReference type="Pfam" id="PF22691"/>
    </source>
</evidence>
<dbReference type="RefSeq" id="WP_188597149.1">
    <property type="nucleotide sequence ID" value="NZ_BMNL01000004.1"/>
</dbReference>
<dbReference type="InterPro" id="IPR016039">
    <property type="entry name" value="Thiolase-like"/>
</dbReference>
<keyword evidence="4" id="KW-0808">Transferase</keyword>
<dbReference type="GO" id="GO:0016747">
    <property type="term" value="F:acyltransferase activity, transferring groups other than amino-acyl groups"/>
    <property type="evidence" value="ECO:0007669"/>
    <property type="project" value="InterPro"/>
</dbReference>
<evidence type="ECO:0000256" key="1">
    <source>
        <dbReference type="ARBA" id="ARBA00023229"/>
    </source>
</evidence>
<dbReference type="Pfam" id="PF22691">
    <property type="entry name" value="Thiolase_C_1"/>
    <property type="match status" value="1"/>
</dbReference>